<dbReference type="Proteomes" id="UP000001444">
    <property type="component" value="Chromosome"/>
</dbReference>
<dbReference type="eggNOG" id="COG4122">
    <property type="taxonomic scope" value="Bacteria"/>
</dbReference>
<dbReference type="HOGENOM" id="CLU_067676_5_1_11"/>
<accession>C9YYJ6</accession>
<dbReference type="InterPro" id="IPR002935">
    <property type="entry name" value="SAM_O-MeTrfase"/>
</dbReference>
<sequence length="235" mass="25665">MPLAPTPIETEIPMAEQIGMTPRLLEYVRQTSLREDDLLLELREATAGLPGGVALQVPAEEGQLLALLVRLTRAAAVLEIGTFTGYSTLCMARALPAHGRLVTCDITDRWPSIGAEFWKRAGVDGLIDLRVGDAAETLEKLLADEGRGVFDLVFIDADKANYPRYYELSLELLAPGGLVVVDNTLFFGRVTDPQFTDADTAGIRELNARLHADERVDLSMLTMADGITLARRKDA</sequence>
<keyword evidence="1 4" id="KW-0489">Methyltransferase</keyword>
<keyword evidence="5" id="KW-1185">Reference proteome</keyword>
<dbReference type="InterPro" id="IPR029063">
    <property type="entry name" value="SAM-dependent_MTases_sf"/>
</dbReference>
<name>C9YYJ6_STRSW</name>
<dbReference type="PROSITE" id="PS51682">
    <property type="entry name" value="SAM_OMT_I"/>
    <property type="match status" value="1"/>
</dbReference>
<dbReference type="Gene3D" id="3.40.50.150">
    <property type="entry name" value="Vaccinia Virus protein VP39"/>
    <property type="match status" value="1"/>
</dbReference>
<dbReference type="Pfam" id="PF01596">
    <property type="entry name" value="Methyltransf_3"/>
    <property type="match status" value="1"/>
</dbReference>
<dbReference type="InterPro" id="IPR050362">
    <property type="entry name" value="Cation-dep_OMT"/>
</dbReference>
<proteinExistence type="predicted"/>
<dbReference type="AlphaFoldDB" id="C9YYJ6"/>
<reference evidence="4 5" key="1">
    <citation type="journal article" date="2010" name="Mol. Plant Microbe Interact.">
        <title>Streptomyces scabies 87-22 contains a coronafacic acid-like biosynthetic cluster that contributes to plant-microbe interactions.</title>
        <authorList>
            <person name="Bignell D.R."/>
            <person name="Seipke R.F."/>
            <person name="Huguet-Tapia J.C."/>
            <person name="Chambers A.H."/>
            <person name="Parry R.J."/>
            <person name="Loria R."/>
        </authorList>
    </citation>
    <scope>NUCLEOTIDE SEQUENCE [LARGE SCALE GENOMIC DNA]</scope>
    <source>
        <strain evidence="4 5">87.22</strain>
    </source>
</reference>
<dbReference type="GO" id="GO:0008171">
    <property type="term" value="F:O-methyltransferase activity"/>
    <property type="evidence" value="ECO:0007669"/>
    <property type="project" value="InterPro"/>
</dbReference>
<gene>
    <name evidence="4" type="ordered locus">SCAB_84051</name>
</gene>
<dbReference type="STRING" id="680198.SCAB_84051"/>
<evidence type="ECO:0000256" key="3">
    <source>
        <dbReference type="ARBA" id="ARBA00022691"/>
    </source>
</evidence>
<dbReference type="KEGG" id="scb:SCAB_84051"/>
<dbReference type="GO" id="GO:0008757">
    <property type="term" value="F:S-adenosylmethionine-dependent methyltransferase activity"/>
    <property type="evidence" value="ECO:0007669"/>
    <property type="project" value="TreeGrafter"/>
</dbReference>
<dbReference type="PANTHER" id="PTHR10509:SF14">
    <property type="entry name" value="CAFFEOYL-COA O-METHYLTRANSFERASE 3-RELATED"/>
    <property type="match status" value="1"/>
</dbReference>
<keyword evidence="3" id="KW-0949">S-adenosyl-L-methionine</keyword>
<evidence type="ECO:0000313" key="5">
    <source>
        <dbReference type="Proteomes" id="UP000001444"/>
    </source>
</evidence>
<dbReference type="SUPFAM" id="SSF53335">
    <property type="entry name" value="S-adenosyl-L-methionine-dependent methyltransferases"/>
    <property type="match status" value="1"/>
</dbReference>
<protein>
    <submittedName>
        <fullName evidence="4">Putative O-methyltransferase</fullName>
    </submittedName>
</protein>
<dbReference type="GO" id="GO:0032259">
    <property type="term" value="P:methylation"/>
    <property type="evidence" value="ECO:0007669"/>
    <property type="project" value="UniProtKB-KW"/>
</dbReference>
<dbReference type="CDD" id="cd02440">
    <property type="entry name" value="AdoMet_MTases"/>
    <property type="match status" value="1"/>
</dbReference>
<evidence type="ECO:0000256" key="1">
    <source>
        <dbReference type="ARBA" id="ARBA00022603"/>
    </source>
</evidence>
<evidence type="ECO:0000256" key="2">
    <source>
        <dbReference type="ARBA" id="ARBA00022679"/>
    </source>
</evidence>
<evidence type="ECO:0000313" key="4">
    <source>
        <dbReference type="EMBL" id="CBG75355.1"/>
    </source>
</evidence>
<dbReference type="PANTHER" id="PTHR10509">
    <property type="entry name" value="O-METHYLTRANSFERASE-RELATED"/>
    <property type="match status" value="1"/>
</dbReference>
<keyword evidence="2 4" id="KW-0808">Transferase</keyword>
<dbReference type="EMBL" id="FN554889">
    <property type="protein sequence ID" value="CBG75355.1"/>
    <property type="molecule type" value="Genomic_DNA"/>
</dbReference>
<organism evidence="4 5">
    <name type="scientific">Streptomyces scabiei (strain 87.22)</name>
    <dbReference type="NCBI Taxonomy" id="680198"/>
    <lineage>
        <taxon>Bacteria</taxon>
        <taxon>Bacillati</taxon>
        <taxon>Actinomycetota</taxon>
        <taxon>Actinomycetes</taxon>
        <taxon>Kitasatosporales</taxon>
        <taxon>Streptomycetaceae</taxon>
        <taxon>Streptomyces</taxon>
    </lineage>
</organism>